<sequence>MPPRRLLPFKVAPTSDLTPARWLTERLFTGAPPPAVSSVVPAGYDAYVEVPLDGNDGSPEPVELVRAALAQHTDNAERCYWAMWVGWPQMQVWASEPTVSIPDGFALVLFREQFADTERVRSVTSGDETLWWPESRRWVQARPVDSDALYIACDRAVADSLLESGCAGAHLVDPAAPMLSDEY</sequence>
<dbReference type="Proteomes" id="UP001168537">
    <property type="component" value="Unassembled WGS sequence"/>
</dbReference>
<evidence type="ECO:0000313" key="2">
    <source>
        <dbReference type="Proteomes" id="UP001168537"/>
    </source>
</evidence>
<dbReference type="EMBL" id="JAUHJR010000002">
    <property type="protein sequence ID" value="MDN4161099.1"/>
    <property type="molecule type" value="Genomic_DNA"/>
</dbReference>
<accession>A0ABT8ESK0</accession>
<gene>
    <name evidence="1" type="ORF">QWY29_06990</name>
</gene>
<reference evidence="1" key="1">
    <citation type="submission" date="2023-06" db="EMBL/GenBank/DDBJ databases">
        <title>Draft genome sequence of Nocardioides sp. SOB72.</title>
        <authorList>
            <person name="Zhang G."/>
        </authorList>
    </citation>
    <scope>NUCLEOTIDE SEQUENCE</scope>
    <source>
        <strain evidence="1">SOB72</strain>
    </source>
</reference>
<protein>
    <submittedName>
        <fullName evidence="1">Uncharacterized protein</fullName>
    </submittedName>
</protein>
<organism evidence="1 2">
    <name type="scientific">Nocardioides abyssi</name>
    <dbReference type="NCBI Taxonomy" id="3058370"/>
    <lineage>
        <taxon>Bacteria</taxon>
        <taxon>Bacillati</taxon>
        <taxon>Actinomycetota</taxon>
        <taxon>Actinomycetes</taxon>
        <taxon>Propionibacteriales</taxon>
        <taxon>Nocardioidaceae</taxon>
        <taxon>Nocardioides</taxon>
    </lineage>
</organism>
<proteinExistence type="predicted"/>
<comment type="caution">
    <text evidence="1">The sequence shown here is derived from an EMBL/GenBank/DDBJ whole genome shotgun (WGS) entry which is preliminary data.</text>
</comment>
<keyword evidence="2" id="KW-1185">Reference proteome</keyword>
<name>A0ABT8ESK0_9ACTN</name>
<evidence type="ECO:0000313" key="1">
    <source>
        <dbReference type="EMBL" id="MDN4161099.1"/>
    </source>
</evidence>
<dbReference type="RefSeq" id="WP_300959980.1">
    <property type="nucleotide sequence ID" value="NZ_JAUHJR010000002.1"/>
</dbReference>